<evidence type="ECO:0000256" key="5">
    <source>
        <dbReference type="RuleBase" id="RU362116"/>
    </source>
</evidence>
<dbReference type="OrthoDB" id="9804559at2"/>
<comment type="similarity">
    <text evidence="2 5">Belongs to the flagella basal body rod proteins family.</text>
</comment>
<dbReference type="SUPFAM" id="SSF117143">
    <property type="entry name" value="Flagellar hook protein flgE"/>
    <property type="match status" value="1"/>
</dbReference>
<evidence type="ECO:0000259" key="8">
    <source>
        <dbReference type="Pfam" id="PF07559"/>
    </source>
</evidence>
<reference evidence="10 11" key="1">
    <citation type="submission" date="2016-09" db="EMBL/GenBank/DDBJ databases">
        <title>Genomic analysis reveals versatility of anaerobic energy metabolism of Geosporobacter ferrireducens IRF9 of phylum Firmicutes.</title>
        <authorList>
            <person name="Kim S.-J."/>
        </authorList>
    </citation>
    <scope>NUCLEOTIDE SEQUENCE [LARGE SCALE GENOMIC DNA]</scope>
    <source>
        <strain evidence="10 11">IRF9</strain>
    </source>
</reference>
<keyword evidence="4 5" id="KW-0975">Bacterial flagellum</keyword>
<dbReference type="Pfam" id="PF00460">
    <property type="entry name" value="Flg_bb_rod"/>
    <property type="match status" value="1"/>
</dbReference>
<dbReference type="Gene3D" id="2.60.98.20">
    <property type="entry name" value="Flagellar hook protein FlgE"/>
    <property type="match status" value="1"/>
</dbReference>
<dbReference type="GO" id="GO:0009425">
    <property type="term" value="C:bacterial-type flagellum basal body"/>
    <property type="evidence" value="ECO:0007669"/>
    <property type="project" value="UniProtKB-SubCell"/>
</dbReference>
<evidence type="ECO:0000259" key="6">
    <source>
        <dbReference type="Pfam" id="PF00460"/>
    </source>
</evidence>
<organism evidence="10 11">
    <name type="scientific">Geosporobacter ferrireducens</name>
    <dbReference type="NCBI Taxonomy" id="1424294"/>
    <lineage>
        <taxon>Bacteria</taxon>
        <taxon>Bacillati</taxon>
        <taxon>Bacillota</taxon>
        <taxon>Clostridia</taxon>
        <taxon>Peptostreptococcales</taxon>
        <taxon>Thermotaleaceae</taxon>
        <taxon>Geosporobacter</taxon>
    </lineage>
</organism>
<accession>A0A1D8GBJ1</accession>
<evidence type="ECO:0000256" key="3">
    <source>
        <dbReference type="ARBA" id="ARBA00019015"/>
    </source>
</evidence>
<dbReference type="InterPro" id="IPR001444">
    <property type="entry name" value="Flag_bb_rod_N"/>
</dbReference>
<feature type="domain" description="Flagellar hook protein FlgE/F/G-like D1" evidence="9">
    <location>
        <begin position="95"/>
        <end position="153"/>
    </location>
</feature>
<evidence type="ECO:0000313" key="10">
    <source>
        <dbReference type="EMBL" id="AOT68276.1"/>
    </source>
</evidence>
<dbReference type="InterPro" id="IPR011491">
    <property type="entry name" value="FlgE_D2"/>
</dbReference>
<keyword evidence="11" id="KW-1185">Reference proteome</keyword>
<feature type="domain" description="Flagellar basal-body/hook protein C-terminal" evidence="7">
    <location>
        <begin position="402"/>
        <end position="446"/>
    </location>
</feature>
<dbReference type="Proteomes" id="UP000095743">
    <property type="component" value="Chromosome"/>
</dbReference>
<evidence type="ECO:0000259" key="7">
    <source>
        <dbReference type="Pfam" id="PF06429"/>
    </source>
</evidence>
<gene>
    <name evidence="10" type="ORF">Gferi_00940</name>
</gene>
<dbReference type="Pfam" id="PF07559">
    <property type="entry name" value="FlgE_D2"/>
    <property type="match status" value="1"/>
</dbReference>
<evidence type="ECO:0000256" key="2">
    <source>
        <dbReference type="ARBA" id="ARBA00009677"/>
    </source>
</evidence>
<dbReference type="InterPro" id="IPR010930">
    <property type="entry name" value="Flg_bb/hook_C_dom"/>
</dbReference>
<dbReference type="RefSeq" id="WP_069973829.1">
    <property type="nucleotide sequence ID" value="NZ_CP017269.1"/>
</dbReference>
<dbReference type="GO" id="GO:0071978">
    <property type="term" value="P:bacterial-type flagellum-dependent swarming motility"/>
    <property type="evidence" value="ECO:0007669"/>
    <property type="project" value="TreeGrafter"/>
</dbReference>
<protein>
    <recommendedName>
        <fullName evidence="3 5">Flagellar hook protein FlgE</fullName>
    </recommendedName>
</protein>
<dbReference type="NCBIfam" id="TIGR03506">
    <property type="entry name" value="FlgEFG_subfam"/>
    <property type="match status" value="1"/>
</dbReference>
<dbReference type="GO" id="GO:0009424">
    <property type="term" value="C:bacterial-type flagellum hook"/>
    <property type="evidence" value="ECO:0007669"/>
    <property type="project" value="TreeGrafter"/>
</dbReference>
<evidence type="ECO:0000256" key="4">
    <source>
        <dbReference type="ARBA" id="ARBA00023143"/>
    </source>
</evidence>
<comment type="subcellular location">
    <subcellularLocation>
        <location evidence="1 5">Bacterial flagellum basal body</location>
    </subcellularLocation>
</comment>
<feature type="domain" description="Flagellar hook protein FlgE D2" evidence="8">
    <location>
        <begin position="189"/>
        <end position="323"/>
    </location>
</feature>
<dbReference type="AlphaFoldDB" id="A0A1D8GBJ1"/>
<dbReference type="EMBL" id="CP017269">
    <property type="protein sequence ID" value="AOT68276.1"/>
    <property type="molecule type" value="Genomic_DNA"/>
</dbReference>
<sequence>MMRSMYSAVSGLRVHQTKMDVIGNNIANVNTVGFKASKVTFQEVFSQVIKGASSPQGGMGGTNPQQIGLGASIASMNVRHTQGASQRTNYPLDVMIDGSGFFVVTDDVNLQNRYYTRAGAFTLDKQGNLLDPNGYKVLGYDENNAIVPIQVNFSATATATATANKYTDTGTPPNRLNDISPIQLKGNINPDDTKYSTTIDVFDSLGRVHTVSVNFTDNVVGNTGGSDPQVVSYRKVQFGEDPANVAYVKFDAQGNYVGLVESVAIGAGDAIIETNPNTTIAFSLKNIPGADDINFTINDSTFQDDNGNALLTQFAAESDAKGVLQVGNSAGVLDDFTISDKGEVVGIFTNGERKVLATLMLADFDNAPGLQKIGNNLFMDTINSGTPKLGRPGSGSLGALAPGTLEMSNVDLSEEFVDMITTQRGFQANSRMITTTDEMLQELVNLKR</sequence>
<dbReference type="InterPro" id="IPR037058">
    <property type="entry name" value="Falgellar_hook_FlgE_sf"/>
</dbReference>
<dbReference type="GO" id="GO:0005829">
    <property type="term" value="C:cytosol"/>
    <property type="evidence" value="ECO:0007669"/>
    <property type="project" value="TreeGrafter"/>
</dbReference>
<dbReference type="InterPro" id="IPR020013">
    <property type="entry name" value="Flagellar_FlgE/F/G"/>
</dbReference>
<dbReference type="PANTHER" id="PTHR30435">
    <property type="entry name" value="FLAGELLAR PROTEIN"/>
    <property type="match status" value="1"/>
</dbReference>
<dbReference type="KEGG" id="gfe:Gferi_00940"/>
<name>A0A1D8GBJ1_9FIRM</name>
<feature type="domain" description="Flagellar basal body rod protein N-terminal" evidence="6">
    <location>
        <begin position="5"/>
        <end position="35"/>
    </location>
</feature>
<proteinExistence type="inferred from homology"/>
<dbReference type="Pfam" id="PF22692">
    <property type="entry name" value="LlgE_F_G_D1"/>
    <property type="match status" value="1"/>
</dbReference>
<dbReference type="Pfam" id="PF06429">
    <property type="entry name" value="Flg_bbr_C"/>
    <property type="match status" value="1"/>
</dbReference>
<dbReference type="PANTHER" id="PTHR30435:SF1">
    <property type="entry name" value="FLAGELLAR HOOK PROTEIN FLGE"/>
    <property type="match status" value="1"/>
</dbReference>
<comment type="function">
    <text evidence="5">A flexible structure which links the flagellar filament to the drive apparatus in the basal body.</text>
</comment>
<evidence type="ECO:0000259" key="9">
    <source>
        <dbReference type="Pfam" id="PF22692"/>
    </source>
</evidence>
<dbReference type="InterPro" id="IPR053967">
    <property type="entry name" value="LlgE_F_G-like_D1"/>
</dbReference>
<dbReference type="InterPro" id="IPR037925">
    <property type="entry name" value="FlgE/F/G-like"/>
</dbReference>
<dbReference type="STRING" id="1424294.Gferi_00940"/>
<evidence type="ECO:0000256" key="1">
    <source>
        <dbReference type="ARBA" id="ARBA00004117"/>
    </source>
</evidence>
<evidence type="ECO:0000313" key="11">
    <source>
        <dbReference type="Proteomes" id="UP000095743"/>
    </source>
</evidence>